<name>A0A553ZP57_9ACTN</name>
<feature type="transmembrane region" description="Helical" evidence="1">
    <location>
        <begin position="12"/>
        <end position="38"/>
    </location>
</feature>
<evidence type="ECO:0000313" key="3">
    <source>
        <dbReference type="Proteomes" id="UP000320888"/>
    </source>
</evidence>
<keyword evidence="1" id="KW-1133">Transmembrane helix</keyword>
<keyword evidence="3" id="KW-1185">Reference proteome</keyword>
<protein>
    <submittedName>
        <fullName evidence="2">DUF4229 domain-containing protein</fullName>
    </submittedName>
</protein>
<dbReference type="InterPro" id="IPR025323">
    <property type="entry name" value="DUF4229"/>
</dbReference>
<gene>
    <name evidence="2" type="ORF">FNZ23_05515</name>
</gene>
<dbReference type="Proteomes" id="UP000320888">
    <property type="component" value="Unassembled WGS sequence"/>
</dbReference>
<reference evidence="2 3" key="1">
    <citation type="submission" date="2019-07" db="EMBL/GenBank/DDBJ databases">
        <title>Draft genome for Streptomyces benahoarensis MZ03-48.</title>
        <authorList>
            <person name="Gonzalez-Pimentel J.L."/>
        </authorList>
    </citation>
    <scope>NUCLEOTIDE SEQUENCE [LARGE SCALE GENOMIC DNA]</scope>
    <source>
        <strain evidence="2 3">MZ03-48</strain>
    </source>
</reference>
<keyword evidence="1" id="KW-0472">Membrane</keyword>
<dbReference type="Pfam" id="PF14012">
    <property type="entry name" value="DUF4229"/>
    <property type="match status" value="1"/>
</dbReference>
<keyword evidence="1" id="KW-0812">Transmembrane</keyword>
<dbReference type="RefSeq" id="WP_143941104.1">
    <property type="nucleotide sequence ID" value="NZ_VKLS01000034.1"/>
</dbReference>
<accession>A0A553ZP57</accession>
<evidence type="ECO:0000313" key="2">
    <source>
        <dbReference type="EMBL" id="TSB43247.1"/>
    </source>
</evidence>
<sequence length="96" mass="10663">MSSPKYATFRYTALRLGLFLACFAVAWGLAYVGVIPLAVKGSNMIWLLLVAIVVSAPLSLVLLRKQRDAMSVQIVDRVDRQRERLAANRSQEDGLL</sequence>
<organism evidence="2 3">
    <name type="scientific">Streptomyces benahoarensis</name>
    <dbReference type="NCBI Taxonomy" id="2595054"/>
    <lineage>
        <taxon>Bacteria</taxon>
        <taxon>Bacillati</taxon>
        <taxon>Actinomycetota</taxon>
        <taxon>Actinomycetes</taxon>
        <taxon>Kitasatosporales</taxon>
        <taxon>Streptomycetaceae</taxon>
        <taxon>Streptomyces</taxon>
    </lineage>
</organism>
<proteinExistence type="predicted"/>
<evidence type="ECO:0000256" key="1">
    <source>
        <dbReference type="SAM" id="Phobius"/>
    </source>
</evidence>
<dbReference type="AlphaFoldDB" id="A0A553ZP57"/>
<feature type="transmembrane region" description="Helical" evidence="1">
    <location>
        <begin position="44"/>
        <end position="63"/>
    </location>
</feature>
<dbReference type="OrthoDB" id="4284031at2"/>
<dbReference type="EMBL" id="VKLS01000034">
    <property type="protein sequence ID" value="TSB43247.1"/>
    <property type="molecule type" value="Genomic_DNA"/>
</dbReference>
<comment type="caution">
    <text evidence="2">The sequence shown here is derived from an EMBL/GenBank/DDBJ whole genome shotgun (WGS) entry which is preliminary data.</text>
</comment>